<sequence length="506" mass="55519">MTDQHRPASNDESTKPGPSAAGEKPAPEDHLVTTLHSLTLPDGTLDYTATTGTVVLKEEPEGEEYGRGAAYAELFSVSYLAQGVEATERPVVFAFNGGPGASTVWLHLGLLGPRRVDSGDAGAPAAPPHRLLDNHETILKDADLVVVDAMTTGYSRPAPGQKPSRHHGLAEDRDLIAAFVIDWLTRHQRWTSPLYLAGESYGTTRAAAVAAHLMDRYYVAIAGIALISPVLDFGTLRFHPANDRPYIHYLPTYAAIAHAHGKHEDRLLQDVVDEAEAFAEQEYPALLAAGLRLAPEQKQEAAARIGALIGVDPDWVERADLRVEHMAFLAELLRDEGLVTGRIDGRFTAPAGDGNSPRMETDPSIDQLAPSYTATINQYLRGELEFSSDVVYEIMSGRVHPWSYKDFENRSVEVASDLSRLLRKSPHTRVLVSHGYHDAATPFHASEHVLAQLAIPREDYSQRIRIEYYEAGHMMYCHEPSRIALSRHLSEFVTGEDAGEDAQSAD</sequence>
<reference evidence="2" key="2">
    <citation type="submission" date="2021-09" db="EMBL/GenBank/DDBJ databases">
        <authorList>
            <person name="Gilroy R."/>
        </authorList>
    </citation>
    <scope>NUCLEOTIDE SEQUENCE</scope>
    <source>
        <strain evidence="2">ChiGjej5B5-22894</strain>
    </source>
</reference>
<dbReference type="SUPFAM" id="SSF53474">
    <property type="entry name" value="alpha/beta-Hydrolases"/>
    <property type="match status" value="1"/>
</dbReference>
<name>A0A921MYH1_9MICO</name>
<proteinExistence type="predicted"/>
<evidence type="ECO:0000313" key="2">
    <source>
        <dbReference type="EMBL" id="HJG92261.1"/>
    </source>
</evidence>
<keyword evidence="2" id="KW-0121">Carboxypeptidase</keyword>
<comment type="caution">
    <text evidence="2">The sequence shown here is derived from an EMBL/GenBank/DDBJ whole genome shotgun (WGS) entry which is preliminary data.</text>
</comment>
<reference evidence="2" key="1">
    <citation type="journal article" date="2021" name="PeerJ">
        <title>Extensive microbial diversity within the chicken gut microbiome revealed by metagenomics and culture.</title>
        <authorList>
            <person name="Gilroy R."/>
            <person name="Ravi A."/>
            <person name="Getino M."/>
            <person name="Pursley I."/>
            <person name="Horton D.L."/>
            <person name="Alikhan N.F."/>
            <person name="Baker D."/>
            <person name="Gharbi K."/>
            <person name="Hall N."/>
            <person name="Watson M."/>
            <person name="Adriaenssens E.M."/>
            <person name="Foster-Nyarko E."/>
            <person name="Jarju S."/>
            <person name="Secka A."/>
            <person name="Antonio M."/>
            <person name="Oren A."/>
            <person name="Chaudhuri R.R."/>
            <person name="La Ragione R."/>
            <person name="Hildebrand F."/>
            <person name="Pallen M.J."/>
        </authorList>
    </citation>
    <scope>NUCLEOTIDE SEQUENCE</scope>
    <source>
        <strain evidence="2">ChiGjej5B5-22894</strain>
    </source>
</reference>
<gene>
    <name evidence="2" type="ORF">K8V81_11125</name>
</gene>
<dbReference type="EMBL" id="DYUE01000259">
    <property type="protein sequence ID" value="HJG92261.1"/>
    <property type="molecule type" value="Genomic_DNA"/>
</dbReference>
<dbReference type="Gene3D" id="3.40.50.1820">
    <property type="entry name" value="alpha/beta hydrolase"/>
    <property type="match status" value="1"/>
</dbReference>
<keyword evidence="2" id="KW-0378">Hydrolase</keyword>
<evidence type="ECO:0000256" key="1">
    <source>
        <dbReference type="SAM" id="MobiDB-lite"/>
    </source>
</evidence>
<keyword evidence="2" id="KW-0645">Protease</keyword>
<evidence type="ECO:0000313" key="3">
    <source>
        <dbReference type="Proteomes" id="UP000742460"/>
    </source>
</evidence>
<feature type="compositionally biased region" description="Basic and acidic residues" evidence="1">
    <location>
        <begin position="1"/>
        <end position="14"/>
    </location>
</feature>
<accession>A0A921MYH1</accession>
<dbReference type="AlphaFoldDB" id="A0A921MYH1"/>
<dbReference type="Pfam" id="PF00450">
    <property type="entry name" value="Peptidase_S10"/>
    <property type="match status" value="1"/>
</dbReference>
<dbReference type="InterPro" id="IPR001563">
    <property type="entry name" value="Peptidase_S10"/>
</dbReference>
<dbReference type="GO" id="GO:0004185">
    <property type="term" value="F:serine-type carboxypeptidase activity"/>
    <property type="evidence" value="ECO:0007669"/>
    <property type="project" value="InterPro"/>
</dbReference>
<protein>
    <submittedName>
        <fullName evidence="2">Carboxypeptidase</fullName>
    </submittedName>
</protein>
<organism evidence="2 3">
    <name type="scientific">Brachybacterium massiliense</name>
    <dbReference type="NCBI Taxonomy" id="1755098"/>
    <lineage>
        <taxon>Bacteria</taxon>
        <taxon>Bacillati</taxon>
        <taxon>Actinomycetota</taxon>
        <taxon>Actinomycetes</taxon>
        <taxon>Micrococcales</taxon>
        <taxon>Dermabacteraceae</taxon>
        <taxon>Brachybacterium</taxon>
    </lineage>
</organism>
<dbReference type="Proteomes" id="UP000742460">
    <property type="component" value="Unassembled WGS sequence"/>
</dbReference>
<dbReference type="GO" id="GO:0006508">
    <property type="term" value="P:proteolysis"/>
    <property type="evidence" value="ECO:0007669"/>
    <property type="project" value="InterPro"/>
</dbReference>
<dbReference type="InterPro" id="IPR029058">
    <property type="entry name" value="AB_hydrolase_fold"/>
</dbReference>
<feature type="region of interest" description="Disordered" evidence="1">
    <location>
        <begin position="1"/>
        <end position="27"/>
    </location>
</feature>